<dbReference type="GO" id="GO:0010038">
    <property type="term" value="P:response to metal ion"/>
    <property type="evidence" value="ECO:0007669"/>
    <property type="project" value="InterPro"/>
</dbReference>
<evidence type="ECO:0000256" key="5">
    <source>
        <dbReference type="ARBA" id="ARBA00022490"/>
    </source>
</evidence>
<name>A0A0J6GG84_PSEDM</name>
<keyword evidence="8 9" id="KW-0949">S-adenosyl-L-methionine</keyword>
<comment type="caution">
    <text evidence="10">The sequence shown here is derived from an EMBL/GenBank/DDBJ whole genome shotgun (WGS) entry which is preliminary data.</text>
</comment>
<keyword evidence="6 9" id="KW-0489">Methyltransferase</keyword>
<accession>A0A0J6GG84</accession>
<dbReference type="AlphaFoldDB" id="A0A0J6GG84"/>
<evidence type="ECO:0000313" key="11">
    <source>
        <dbReference type="Proteomes" id="UP000183613"/>
    </source>
</evidence>
<dbReference type="PANTHER" id="PTHR10259">
    <property type="entry name" value="THIOPURINE S-METHYLTRANSFERASE"/>
    <property type="match status" value="1"/>
</dbReference>
<evidence type="ECO:0000256" key="7">
    <source>
        <dbReference type="ARBA" id="ARBA00022679"/>
    </source>
</evidence>
<dbReference type="Pfam" id="PF05724">
    <property type="entry name" value="TPMT"/>
    <property type="match status" value="1"/>
</dbReference>
<dbReference type="PATRIC" id="fig|882211.3.peg.875"/>
<protein>
    <recommendedName>
        <fullName evidence="4 9">Thiopurine S-methyltransferase</fullName>
        <ecNumber evidence="4 9">2.1.1.67</ecNumber>
    </recommendedName>
    <alternativeName>
        <fullName evidence="9">Thiopurine methyltransferase</fullName>
    </alternativeName>
</protein>
<dbReference type="GO" id="GO:0032259">
    <property type="term" value="P:methylation"/>
    <property type="evidence" value="ECO:0007669"/>
    <property type="project" value="UniProtKB-KW"/>
</dbReference>
<feature type="binding site" evidence="9">
    <location>
        <position position="66"/>
    </location>
    <ligand>
        <name>S-adenosyl-L-methionine</name>
        <dbReference type="ChEBI" id="CHEBI:59789"/>
    </ligand>
</feature>
<keyword evidence="11" id="KW-1185">Reference proteome</keyword>
<proteinExistence type="inferred from homology"/>
<dbReference type="Gene3D" id="3.40.50.150">
    <property type="entry name" value="Vaccinia Virus protein VP39"/>
    <property type="match status" value="1"/>
</dbReference>
<dbReference type="HAMAP" id="MF_00812">
    <property type="entry name" value="Thiopur_methtran"/>
    <property type="match status" value="1"/>
</dbReference>
<dbReference type="InterPro" id="IPR008854">
    <property type="entry name" value="TPMT"/>
</dbReference>
<dbReference type="OrthoDB" id="9778208at2"/>
<dbReference type="PANTHER" id="PTHR10259:SF11">
    <property type="entry name" value="THIOPURINE S-METHYLTRANSFERASE"/>
    <property type="match status" value="1"/>
</dbReference>
<dbReference type="SUPFAM" id="SSF53335">
    <property type="entry name" value="S-adenosyl-L-methionine-dependent methyltransferases"/>
    <property type="match status" value="1"/>
</dbReference>
<evidence type="ECO:0000256" key="3">
    <source>
        <dbReference type="ARBA" id="ARBA00008145"/>
    </source>
</evidence>
<evidence type="ECO:0000313" key="10">
    <source>
        <dbReference type="EMBL" id="SEE78879.1"/>
    </source>
</evidence>
<dbReference type="EMBL" id="FNUD01000002">
    <property type="protein sequence ID" value="SEE78879.1"/>
    <property type="molecule type" value="Genomic_DNA"/>
</dbReference>
<keyword evidence="5 9" id="KW-0963">Cytoplasm</keyword>
<evidence type="ECO:0000256" key="1">
    <source>
        <dbReference type="ARBA" id="ARBA00000903"/>
    </source>
</evidence>
<sequence>MQPEFWHDRWDRNQIGFHLQAVNPYLQRLWSGLELEQGGRVLVPLCGKSLDLSWLASSGFEVLGVELTQTAVEQFFSEQKVEPQIRQQGAFKVYEAGPVTLLCGDIFALTAADVASCAGLYDHAAMIAFPPEMRAAYARHLSSILPTGCKGLLITLDYDQSEMKGPPFSVPDAEVQSLLAPDWALEIIEQPDVLDQEWKFLKGGVTRLVERVYRLEKTGKA</sequence>
<comment type="similarity">
    <text evidence="3 9">Belongs to the class I-like SAM-binding methyltransferase superfamily. TPMT family.</text>
</comment>
<comment type="caution">
    <text evidence="9">Lacks conserved residue(s) required for the propagation of feature annotation.</text>
</comment>
<evidence type="ECO:0000256" key="2">
    <source>
        <dbReference type="ARBA" id="ARBA00004496"/>
    </source>
</evidence>
<gene>
    <name evidence="9" type="primary">tpm</name>
    <name evidence="10" type="ORF">SAMN04489800_2184</name>
</gene>
<dbReference type="InterPro" id="IPR025835">
    <property type="entry name" value="Thiopurine_S-MeTrfase"/>
</dbReference>
<dbReference type="PIRSF" id="PIRSF023956">
    <property type="entry name" value="Thiopurine_S-methyltransferase"/>
    <property type="match status" value="1"/>
</dbReference>
<feature type="binding site" evidence="9">
    <location>
        <position position="10"/>
    </location>
    <ligand>
        <name>S-adenosyl-L-methionine</name>
        <dbReference type="ChEBI" id="CHEBI:59789"/>
    </ligand>
</feature>
<dbReference type="InterPro" id="IPR022474">
    <property type="entry name" value="Thiopur_S-MeTfrase_Se/Te_detox"/>
</dbReference>
<dbReference type="Proteomes" id="UP000183613">
    <property type="component" value="Unassembled WGS sequence"/>
</dbReference>
<keyword evidence="7 9" id="KW-0808">Transferase</keyword>
<evidence type="ECO:0000256" key="4">
    <source>
        <dbReference type="ARBA" id="ARBA00011905"/>
    </source>
</evidence>
<evidence type="ECO:0000256" key="6">
    <source>
        <dbReference type="ARBA" id="ARBA00022603"/>
    </source>
</evidence>
<feature type="binding site" evidence="9">
    <location>
        <position position="45"/>
    </location>
    <ligand>
        <name>S-adenosyl-L-methionine</name>
        <dbReference type="ChEBI" id="CHEBI:59789"/>
    </ligand>
</feature>
<dbReference type="EC" id="2.1.1.67" evidence="4 9"/>
<dbReference type="PROSITE" id="PS51585">
    <property type="entry name" value="SAM_MT_TPMT"/>
    <property type="match status" value="1"/>
</dbReference>
<organism evidence="10 11">
    <name type="scientific">Pseudomonas deceptionensis</name>
    <dbReference type="NCBI Taxonomy" id="882211"/>
    <lineage>
        <taxon>Bacteria</taxon>
        <taxon>Pseudomonadati</taxon>
        <taxon>Pseudomonadota</taxon>
        <taxon>Gammaproteobacteria</taxon>
        <taxon>Pseudomonadales</taxon>
        <taxon>Pseudomonadaceae</taxon>
        <taxon>Pseudomonas</taxon>
    </lineage>
</organism>
<reference evidence="10" key="1">
    <citation type="submission" date="2016-10" db="EMBL/GenBank/DDBJ databases">
        <authorList>
            <person name="Varghese N."/>
            <person name="Submissions S."/>
        </authorList>
    </citation>
    <scope>NUCLEOTIDE SEQUENCE [LARGE SCALE GENOMIC DNA]</scope>
    <source>
        <strain evidence="10">LMG 25555</strain>
    </source>
</reference>
<dbReference type="FunFam" id="3.40.50.150:FF:000101">
    <property type="entry name" value="Thiopurine S-methyltransferase"/>
    <property type="match status" value="1"/>
</dbReference>
<dbReference type="NCBIfam" id="TIGR03840">
    <property type="entry name" value="TMPT_Se_Te"/>
    <property type="match status" value="1"/>
</dbReference>
<comment type="subcellular location">
    <subcellularLocation>
        <location evidence="2 9">Cytoplasm</location>
    </subcellularLocation>
</comment>
<evidence type="ECO:0000256" key="9">
    <source>
        <dbReference type="HAMAP-Rule" id="MF_00812"/>
    </source>
</evidence>
<evidence type="ECO:0000256" key="8">
    <source>
        <dbReference type="ARBA" id="ARBA00022691"/>
    </source>
</evidence>
<dbReference type="NCBIfam" id="NF009732">
    <property type="entry name" value="PRK13255.1"/>
    <property type="match status" value="1"/>
</dbReference>
<dbReference type="GO" id="GO:0005737">
    <property type="term" value="C:cytoplasm"/>
    <property type="evidence" value="ECO:0007669"/>
    <property type="project" value="UniProtKB-SubCell"/>
</dbReference>
<dbReference type="GO" id="GO:0008119">
    <property type="term" value="F:thiopurine S-methyltransferase activity"/>
    <property type="evidence" value="ECO:0007669"/>
    <property type="project" value="UniProtKB-UniRule"/>
</dbReference>
<comment type="catalytic activity">
    <reaction evidence="1 9">
        <text>S-adenosyl-L-methionine + a thiopurine = S-adenosyl-L-homocysteine + a thiopurine S-methylether.</text>
        <dbReference type="EC" id="2.1.1.67"/>
    </reaction>
</comment>
<dbReference type="InterPro" id="IPR029063">
    <property type="entry name" value="SAM-dependent_MTases_sf"/>
</dbReference>
<dbReference type="RefSeq" id="WP_048358743.1">
    <property type="nucleotide sequence ID" value="NZ_FNUD01000002.1"/>
</dbReference>